<name>A0A498P1K7_LABRO</name>
<comment type="caution">
    <text evidence="2">The sequence shown here is derived from an EMBL/GenBank/DDBJ whole genome shotgun (WGS) entry which is preliminary data.</text>
</comment>
<sequence>MGRSDSRFEILASRGPLAQAPEARAHRTAGKKGLAPSVPRSGMALEPPCRISGPWDVSEKIPPAIYLNGFGLASSWTRFRKGRSSRIRNLRLEGTPSTGSGPEHTGPRTSGSRGSIDSAVAASERSAGGLTLEPSLAEFAPVSGELRPVKVWTVGGLCLGPPGVDRLGSGGVR</sequence>
<proteinExistence type="predicted"/>
<dbReference type="EMBL" id="QBIY01005167">
    <property type="protein sequence ID" value="RXN38083.1"/>
    <property type="molecule type" value="Genomic_DNA"/>
</dbReference>
<accession>A0A498P1K7</accession>
<evidence type="ECO:0000313" key="2">
    <source>
        <dbReference type="EMBL" id="RXN38083.1"/>
    </source>
</evidence>
<evidence type="ECO:0000313" key="3">
    <source>
        <dbReference type="Proteomes" id="UP000290572"/>
    </source>
</evidence>
<dbReference type="AlphaFoldDB" id="A0A498P1K7"/>
<evidence type="ECO:0000256" key="1">
    <source>
        <dbReference type="SAM" id="MobiDB-lite"/>
    </source>
</evidence>
<reference evidence="2 3" key="1">
    <citation type="submission" date="2018-03" db="EMBL/GenBank/DDBJ databases">
        <title>Draft genome sequence of Rohu Carp (Labeo rohita).</title>
        <authorList>
            <person name="Das P."/>
            <person name="Kushwaha B."/>
            <person name="Joshi C.G."/>
            <person name="Kumar D."/>
            <person name="Nagpure N.S."/>
            <person name="Sahoo L."/>
            <person name="Das S.P."/>
            <person name="Bit A."/>
            <person name="Patnaik S."/>
            <person name="Meher P.K."/>
            <person name="Jayasankar P."/>
            <person name="Koringa P.G."/>
            <person name="Patel N.V."/>
            <person name="Hinsu A.T."/>
            <person name="Kumar R."/>
            <person name="Pandey M."/>
            <person name="Agarwal S."/>
            <person name="Srivastava S."/>
            <person name="Singh M."/>
            <person name="Iquebal M.A."/>
            <person name="Jaiswal S."/>
            <person name="Angadi U.B."/>
            <person name="Kumar N."/>
            <person name="Raza M."/>
            <person name="Shah T.M."/>
            <person name="Rai A."/>
            <person name="Jena J.K."/>
        </authorList>
    </citation>
    <scope>NUCLEOTIDE SEQUENCE [LARGE SCALE GENOMIC DNA]</scope>
    <source>
        <strain evidence="2">DASCIFA01</strain>
        <tissue evidence="2">Testis</tissue>
    </source>
</reference>
<feature type="region of interest" description="Disordered" evidence="1">
    <location>
        <begin position="85"/>
        <end position="127"/>
    </location>
</feature>
<keyword evidence="3" id="KW-1185">Reference proteome</keyword>
<gene>
    <name evidence="2" type="ORF">ROHU_001456</name>
</gene>
<feature type="region of interest" description="Disordered" evidence="1">
    <location>
        <begin position="1"/>
        <end position="47"/>
    </location>
</feature>
<organism evidence="2 3">
    <name type="scientific">Labeo rohita</name>
    <name type="common">Indian major carp</name>
    <name type="synonym">Cyprinus rohita</name>
    <dbReference type="NCBI Taxonomy" id="84645"/>
    <lineage>
        <taxon>Eukaryota</taxon>
        <taxon>Metazoa</taxon>
        <taxon>Chordata</taxon>
        <taxon>Craniata</taxon>
        <taxon>Vertebrata</taxon>
        <taxon>Euteleostomi</taxon>
        <taxon>Actinopterygii</taxon>
        <taxon>Neopterygii</taxon>
        <taxon>Teleostei</taxon>
        <taxon>Ostariophysi</taxon>
        <taxon>Cypriniformes</taxon>
        <taxon>Cyprinidae</taxon>
        <taxon>Labeoninae</taxon>
        <taxon>Labeonini</taxon>
        <taxon>Labeo</taxon>
    </lineage>
</organism>
<dbReference type="Proteomes" id="UP000290572">
    <property type="component" value="Unassembled WGS sequence"/>
</dbReference>
<protein>
    <submittedName>
        <fullName evidence="2">Uncharacterized protein</fullName>
    </submittedName>
</protein>